<dbReference type="GO" id="GO:1900376">
    <property type="term" value="P:regulation of secondary metabolite biosynthetic process"/>
    <property type="evidence" value="ECO:0007669"/>
    <property type="project" value="TreeGrafter"/>
</dbReference>
<evidence type="ECO:0000256" key="7">
    <source>
        <dbReference type="PIRSR" id="PIRSR602481-1"/>
    </source>
</evidence>
<dbReference type="GO" id="GO:0045892">
    <property type="term" value="P:negative regulation of DNA-templated transcription"/>
    <property type="evidence" value="ECO:0007669"/>
    <property type="project" value="TreeGrafter"/>
</dbReference>
<dbReference type="CDD" id="cd07153">
    <property type="entry name" value="Fur_like"/>
    <property type="match status" value="1"/>
</dbReference>
<dbReference type="GO" id="GO:0003700">
    <property type="term" value="F:DNA-binding transcription factor activity"/>
    <property type="evidence" value="ECO:0007669"/>
    <property type="project" value="InterPro"/>
</dbReference>
<gene>
    <name evidence="8" type="ORF">DXH47_04770</name>
</gene>
<dbReference type="OrthoDB" id="8659436at2"/>
<dbReference type="InterPro" id="IPR036388">
    <property type="entry name" value="WH-like_DNA-bd_sf"/>
</dbReference>
<feature type="binding site" evidence="7">
    <location>
        <position position="98"/>
    </location>
    <ligand>
        <name>Zn(2+)</name>
        <dbReference type="ChEBI" id="CHEBI:29105"/>
    </ligand>
</feature>
<dbReference type="PANTHER" id="PTHR33202">
    <property type="entry name" value="ZINC UPTAKE REGULATION PROTEIN"/>
    <property type="match status" value="1"/>
</dbReference>
<dbReference type="GO" id="GO:0000976">
    <property type="term" value="F:transcription cis-regulatory region binding"/>
    <property type="evidence" value="ECO:0007669"/>
    <property type="project" value="TreeGrafter"/>
</dbReference>
<keyword evidence="9" id="KW-1185">Reference proteome</keyword>
<comment type="similarity">
    <text evidence="1">Belongs to the Fur family.</text>
</comment>
<evidence type="ECO:0000313" key="9">
    <source>
        <dbReference type="Proteomes" id="UP000290602"/>
    </source>
</evidence>
<keyword evidence="6" id="KW-0804">Transcription</keyword>
<feature type="binding site" evidence="7">
    <location>
        <position position="142"/>
    </location>
    <ligand>
        <name>Zn(2+)</name>
        <dbReference type="ChEBI" id="CHEBI:29105"/>
    </ligand>
</feature>
<accession>A0A4Q0VIN3</accession>
<keyword evidence="7" id="KW-0479">Metal-binding</keyword>
<evidence type="ECO:0000256" key="6">
    <source>
        <dbReference type="ARBA" id="ARBA00023163"/>
    </source>
</evidence>
<organism evidence="8 9">
    <name type="scientific">Levilactobacillus suantsaii</name>
    <dbReference type="NCBI Taxonomy" id="2292255"/>
    <lineage>
        <taxon>Bacteria</taxon>
        <taxon>Bacillati</taxon>
        <taxon>Bacillota</taxon>
        <taxon>Bacilli</taxon>
        <taxon>Lactobacillales</taxon>
        <taxon>Lactobacillaceae</taxon>
        <taxon>Levilactobacillus</taxon>
    </lineage>
</organism>
<dbReference type="GO" id="GO:0008270">
    <property type="term" value="F:zinc ion binding"/>
    <property type="evidence" value="ECO:0007669"/>
    <property type="project" value="TreeGrafter"/>
</dbReference>
<dbReference type="InterPro" id="IPR043135">
    <property type="entry name" value="Fur_C"/>
</dbReference>
<keyword evidence="5" id="KW-0238">DNA-binding</keyword>
<dbReference type="InterPro" id="IPR002481">
    <property type="entry name" value="FUR"/>
</dbReference>
<evidence type="ECO:0000313" key="8">
    <source>
        <dbReference type="EMBL" id="RXI79092.1"/>
    </source>
</evidence>
<evidence type="ECO:0000256" key="2">
    <source>
        <dbReference type="ARBA" id="ARBA00022491"/>
    </source>
</evidence>
<evidence type="ECO:0000256" key="1">
    <source>
        <dbReference type="ARBA" id="ARBA00007957"/>
    </source>
</evidence>
<feature type="binding site" evidence="7">
    <location>
        <position position="145"/>
    </location>
    <ligand>
        <name>Zn(2+)</name>
        <dbReference type="ChEBI" id="CHEBI:29105"/>
    </ligand>
</feature>
<evidence type="ECO:0000256" key="4">
    <source>
        <dbReference type="ARBA" id="ARBA00023015"/>
    </source>
</evidence>
<dbReference type="Gene3D" id="3.30.1490.190">
    <property type="match status" value="1"/>
</dbReference>
<dbReference type="PANTHER" id="PTHR33202:SF8">
    <property type="entry name" value="PEROXIDE-RESPONSIVE REPRESSOR PERR"/>
    <property type="match status" value="1"/>
</dbReference>
<dbReference type="AlphaFoldDB" id="A0A4Q0VIN3"/>
<protein>
    <submittedName>
        <fullName evidence="8">Transcriptional repressor</fullName>
    </submittedName>
</protein>
<evidence type="ECO:0000256" key="5">
    <source>
        <dbReference type="ARBA" id="ARBA00023125"/>
    </source>
</evidence>
<dbReference type="Proteomes" id="UP000290602">
    <property type="component" value="Unassembled WGS sequence"/>
</dbReference>
<proteinExistence type="inferred from homology"/>
<comment type="cofactor">
    <cofactor evidence="7">
        <name>Zn(2+)</name>
        <dbReference type="ChEBI" id="CHEBI:29105"/>
    </cofactor>
    <text evidence="7">Binds 1 zinc ion per subunit.</text>
</comment>
<feature type="binding site" evidence="7">
    <location>
        <position position="101"/>
    </location>
    <ligand>
        <name>Zn(2+)</name>
        <dbReference type="ChEBI" id="CHEBI:29105"/>
    </ligand>
</feature>
<dbReference type="EMBL" id="QXIL01000006">
    <property type="protein sequence ID" value="RXI79092.1"/>
    <property type="molecule type" value="Genomic_DNA"/>
</dbReference>
<sequence length="170" mass="19354">MAQPNELLAQALKTLKEHHIRVTPQRRTILTYLVTHHNHPAVDTIYTALTAEQPNLSMATIYNTLNLLVDLGIVIELPNDAGGVRYDFYGQPHYHVICENCGKITDVFTSDFGQLEQQLNREASEKTGYLVTSNHVEVYGLCPECQQKLHIDPTRQEWTQGDRLKMVDPQ</sequence>
<name>A0A4Q0VIN3_9LACO</name>
<comment type="caution">
    <text evidence="8">The sequence shown here is derived from an EMBL/GenBank/DDBJ whole genome shotgun (WGS) entry which is preliminary data.</text>
</comment>
<keyword evidence="4" id="KW-0805">Transcription regulation</keyword>
<keyword evidence="2" id="KW-0678">Repressor</keyword>
<dbReference type="Gene3D" id="1.10.10.10">
    <property type="entry name" value="Winged helix-like DNA-binding domain superfamily/Winged helix DNA-binding domain"/>
    <property type="match status" value="1"/>
</dbReference>
<evidence type="ECO:0000256" key="3">
    <source>
        <dbReference type="ARBA" id="ARBA00022833"/>
    </source>
</evidence>
<dbReference type="RefSeq" id="WP_129032059.1">
    <property type="nucleotide sequence ID" value="NZ_CP059603.1"/>
</dbReference>
<keyword evidence="3 7" id="KW-0862">Zinc</keyword>
<dbReference type="SUPFAM" id="SSF46785">
    <property type="entry name" value="Winged helix' DNA-binding domain"/>
    <property type="match status" value="1"/>
</dbReference>
<dbReference type="Pfam" id="PF01475">
    <property type="entry name" value="FUR"/>
    <property type="match status" value="1"/>
</dbReference>
<reference evidence="8 9" key="1">
    <citation type="submission" date="2018-08" db="EMBL/GenBank/DDBJ databases">
        <title>Lactobacillus suantsai sp. nov., isolated from traditional fermented suan-tsai in Taiwan.</title>
        <authorList>
            <person name="Huang C.-H."/>
        </authorList>
    </citation>
    <scope>NUCLEOTIDE SEQUENCE [LARGE SCALE GENOMIC DNA]</scope>
    <source>
        <strain evidence="8 9">BCRC 12945</strain>
    </source>
</reference>
<dbReference type="InterPro" id="IPR036390">
    <property type="entry name" value="WH_DNA-bd_sf"/>
</dbReference>